<proteinExistence type="predicted"/>
<sequence length="80" mass="9644">MDPSNIDPTLDFDWKAELLEEHAAKATSEEQLTERTWRFANHLIETHGHYPSWAYEEAEYRIARLRMLLRHLESRRQTPH</sequence>
<evidence type="ECO:0000313" key="2">
    <source>
        <dbReference type="EMBL" id="SEU13340.1"/>
    </source>
</evidence>
<dbReference type="AlphaFoldDB" id="A0A511TB95"/>
<dbReference type="EMBL" id="FOIB01000005">
    <property type="protein sequence ID" value="SEU13340.1"/>
    <property type="molecule type" value="Genomic_DNA"/>
</dbReference>
<evidence type="ECO:0000313" key="1">
    <source>
        <dbReference type="EMBL" id="GEN11454.1"/>
    </source>
</evidence>
<organism evidence="1 4">
    <name type="scientific">Myxococcus fulvus</name>
    <dbReference type="NCBI Taxonomy" id="33"/>
    <lineage>
        <taxon>Bacteria</taxon>
        <taxon>Pseudomonadati</taxon>
        <taxon>Myxococcota</taxon>
        <taxon>Myxococcia</taxon>
        <taxon>Myxococcales</taxon>
        <taxon>Cystobacterineae</taxon>
        <taxon>Myxococcaceae</taxon>
        <taxon>Myxococcus</taxon>
    </lineage>
</organism>
<comment type="caution">
    <text evidence="1">The sequence shown here is derived from an EMBL/GenBank/DDBJ whole genome shotgun (WGS) entry which is preliminary data.</text>
</comment>
<dbReference type="Proteomes" id="UP000321514">
    <property type="component" value="Unassembled WGS sequence"/>
</dbReference>
<dbReference type="Proteomes" id="UP000183760">
    <property type="component" value="Unassembled WGS sequence"/>
</dbReference>
<accession>A0A511TB95</accession>
<name>A0A511TB95_MYXFU</name>
<dbReference type="OrthoDB" id="9953111at2"/>
<keyword evidence="3" id="KW-1185">Reference proteome</keyword>
<gene>
    <name evidence="1" type="ORF">MFU01_64910</name>
    <name evidence="2" type="ORF">SAMN05443572_105184</name>
</gene>
<evidence type="ECO:0000313" key="4">
    <source>
        <dbReference type="Proteomes" id="UP000321514"/>
    </source>
</evidence>
<protein>
    <submittedName>
        <fullName evidence="1">Uncharacterized protein</fullName>
    </submittedName>
</protein>
<dbReference type="STRING" id="1334629.MFUL124B02_26230"/>
<evidence type="ECO:0000313" key="3">
    <source>
        <dbReference type="Proteomes" id="UP000183760"/>
    </source>
</evidence>
<reference evidence="1 4" key="2">
    <citation type="submission" date="2019-07" db="EMBL/GenBank/DDBJ databases">
        <title>Whole genome shotgun sequence of Myxococcus fulvus NBRC 100333.</title>
        <authorList>
            <person name="Hosoyama A."/>
            <person name="Uohara A."/>
            <person name="Ohji S."/>
            <person name="Ichikawa N."/>
        </authorList>
    </citation>
    <scope>NUCLEOTIDE SEQUENCE [LARGE SCALE GENOMIC DNA]</scope>
    <source>
        <strain evidence="1 4">NBRC 100333</strain>
    </source>
</reference>
<dbReference type="RefSeq" id="WP_074954851.1">
    <property type="nucleotide sequence ID" value="NZ_BJXR01000048.1"/>
</dbReference>
<reference evidence="2 3" key="1">
    <citation type="submission" date="2016-10" db="EMBL/GenBank/DDBJ databases">
        <authorList>
            <person name="Varghese N."/>
            <person name="Submissions S."/>
        </authorList>
    </citation>
    <scope>NUCLEOTIDE SEQUENCE [LARGE SCALE GENOMIC DNA]</scope>
    <source>
        <strain evidence="2 3">DSM 16525</strain>
    </source>
</reference>
<dbReference type="EMBL" id="BJXR01000048">
    <property type="protein sequence ID" value="GEN11454.1"/>
    <property type="molecule type" value="Genomic_DNA"/>
</dbReference>